<evidence type="ECO:0000313" key="2">
    <source>
        <dbReference type="Proteomes" id="UP000095283"/>
    </source>
</evidence>
<keyword evidence="1" id="KW-0472">Membrane</keyword>
<keyword evidence="2" id="KW-1185">Reference proteome</keyword>
<organism evidence="2 3">
    <name type="scientific">Heterorhabditis bacteriophora</name>
    <name type="common">Entomopathogenic nematode worm</name>
    <dbReference type="NCBI Taxonomy" id="37862"/>
    <lineage>
        <taxon>Eukaryota</taxon>
        <taxon>Metazoa</taxon>
        <taxon>Ecdysozoa</taxon>
        <taxon>Nematoda</taxon>
        <taxon>Chromadorea</taxon>
        <taxon>Rhabditida</taxon>
        <taxon>Rhabditina</taxon>
        <taxon>Rhabditomorpha</taxon>
        <taxon>Strongyloidea</taxon>
        <taxon>Heterorhabditidae</taxon>
        <taxon>Heterorhabditis</taxon>
    </lineage>
</organism>
<reference evidence="3" key="1">
    <citation type="submission" date="2016-11" db="UniProtKB">
        <authorList>
            <consortium name="WormBaseParasite"/>
        </authorList>
    </citation>
    <scope>IDENTIFICATION</scope>
</reference>
<sequence length="216" mass="25366">MKERGTKAVKPVVVMRVSERRDTEIGDRWARPYRVFERVDRHISLMIAKHTDKRWVHVINVIRPYRRGTREQKLSSATTSFSEFSFQTPTHSSHPQCQSYQQLSTKPFVAHRTALYVLVFVIYLLNMHLYILVGFFVFTGLDLHFRIAFKISVRCRSSWQGAGHNGSQWCREDFSAKHPRPEKYRCSRSSGKHRRSVKLVGRFSSFRRPHQIGSTI</sequence>
<feature type="transmembrane region" description="Helical" evidence="1">
    <location>
        <begin position="114"/>
        <end position="138"/>
    </location>
</feature>
<protein>
    <submittedName>
        <fullName evidence="3">Transmembrane protein</fullName>
    </submittedName>
</protein>
<keyword evidence="1" id="KW-0812">Transmembrane</keyword>
<name>A0A1I7W5Y1_HETBA</name>
<dbReference type="WBParaSite" id="Hba_00011">
    <property type="protein sequence ID" value="Hba_00011"/>
    <property type="gene ID" value="Hba_00011"/>
</dbReference>
<dbReference type="AlphaFoldDB" id="A0A1I7W5Y1"/>
<proteinExistence type="predicted"/>
<dbReference type="Proteomes" id="UP000095283">
    <property type="component" value="Unplaced"/>
</dbReference>
<keyword evidence="1" id="KW-1133">Transmembrane helix</keyword>
<evidence type="ECO:0000313" key="3">
    <source>
        <dbReference type="WBParaSite" id="Hba_00011"/>
    </source>
</evidence>
<accession>A0A1I7W5Y1</accession>
<evidence type="ECO:0000256" key="1">
    <source>
        <dbReference type="SAM" id="Phobius"/>
    </source>
</evidence>